<evidence type="ECO:0000313" key="1">
    <source>
        <dbReference type="EMBL" id="KAK8071747.1"/>
    </source>
</evidence>
<name>A0ABR1VKJ1_9PEZI</name>
<evidence type="ECO:0000313" key="2">
    <source>
        <dbReference type="Proteomes" id="UP001446871"/>
    </source>
</evidence>
<reference evidence="1 2" key="1">
    <citation type="submission" date="2023-01" db="EMBL/GenBank/DDBJ databases">
        <title>Analysis of 21 Apiospora genomes using comparative genomics revels a genus with tremendous synthesis potential of carbohydrate active enzymes and secondary metabolites.</title>
        <authorList>
            <person name="Sorensen T."/>
        </authorList>
    </citation>
    <scope>NUCLEOTIDE SEQUENCE [LARGE SCALE GENOMIC DNA]</scope>
    <source>
        <strain evidence="1 2">CBS 83171</strain>
    </source>
</reference>
<gene>
    <name evidence="1" type="ORF">PG996_005095</name>
</gene>
<proteinExistence type="predicted"/>
<dbReference type="Proteomes" id="UP001446871">
    <property type="component" value="Unassembled WGS sequence"/>
</dbReference>
<protein>
    <submittedName>
        <fullName evidence="1">Uncharacterized protein</fullName>
    </submittedName>
</protein>
<keyword evidence="2" id="KW-1185">Reference proteome</keyword>
<dbReference type="EMBL" id="JAQQWM010000003">
    <property type="protein sequence ID" value="KAK8071747.1"/>
    <property type="molecule type" value="Genomic_DNA"/>
</dbReference>
<sequence>MQLQLARRRRKLIPQVRKQLLPRLARRETDANFRNRSAMTKCNSLKAKFCPTQLDRPRAKGTNPRASPTISVRIVQRSGTQRCASTYAPSSRASEYRGATIVALPGIYVPLIVMPCGGVSRYVLAGGDNGVQAQGLVDNGAEVVAALQGYAVVDVDILELRSYLVLVGWLVGNFVEGED</sequence>
<accession>A0ABR1VKJ1</accession>
<comment type="caution">
    <text evidence="1">The sequence shown here is derived from an EMBL/GenBank/DDBJ whole genome shotgun (WGS) entry which is preliminary data.</text>
</comment>
<organism evidence="1 2">
    <name type="scientific">Apiospora saccharicola</name>
    <dbReference type="NCBI Taxonomy" id="335842"/>
    <lineage>
        <taxon>Eukaryota</taxon>
        <taxon>Fungi</taxon>
        <taxon>Dikarya</taxon>
        <taxon>Ascomycota</taxon>
        <taxon>Pezizomycotina</taxon>
        <taxon>Sordariomycetes</taxon>
        <taxon>Xylariomycetidae</taxon>
        <taxon>Amphisphaeriales</taxon>
        <taxon>Apiosporaceae</taxon>
        <taxon>Apiospora</taxon>
    </lineage>
</organism>